<evidence type="ECO:0000313" key="1">
    <source>
        <dbReference type="EMBL" id="GBP25848.1"/>
    </source>
</evidence>
<dbReference type="EMBL" id="BGZK01000173">
    <property type="protein sequence ID" value="GBP25848.1"/>
    <property type="molecule type" value="Genomic_DNA"/>
</dbReference>
<keyword evidence="2" id="KW-1185">Reference proteome</keyword>
<proteinExistence type="predicted"/>
<dbReference type="Proteomes" id="UP000299102">
    <property type="component" value="Unassembled WGS sequence"/>
</dbReference>
<protein>
    <submittedName>
        <fullName evidence="1">Uncharacterized protein</fullName>
    </submittedName>
</protein>
<dbReference type="AlphaFoldDB" id="A0A4C1UHF7"/>
<gene>
    <name evidence="1" type="ORF">EVAR_81728_1</name>
</gene>
<comment type="caution">
    <text evidence="1">The sequence shown here is derived from an EMBL/GenBank/DDBJ whole genome shotgun (WGS) entry which is preliminary data.</text>
</comment>
<name>A0A4C1UHF7_EUMVA</name>
<organism evidence="1 2">
    <name type="scientific">Eumeta variegata</name>
    <name type="common">Bagworm moth</name>
    <name type="synonym">Eumeta japonica</name>
    <dbReference type="NCBI Taxonomy" id="151549"/>
    <lineage>
        <taxon>Eukaryota</taxon>
        <taxon>Metazoa</taxon>
        <taxon>Ecdysozoa</taxon>
        <taxon>Arthropoda</taxon>
        <taxon>Hexapoda</taxon>
        <taxon>Insecta</taxon>
        <taxon>Pterygota</taxon>
        <taxon>Neoptera</taxon>
        <taxon>Endopterygota</taxon>
        <taxon>Lepidoptera</taxon>
        <taxon>Glossata</taxon>
        <taxon>Ditrysia</taxon>
        <taxon>Tineoidea</taxon>
        <taxon>Psychidae</taxon>
        <taxon>Oiketicinae</taxon>
        <taxon>Eumeta</taxon>
    </lineage>
</organism>
<accession>A0A4C1UHF7</accession>
<evidence type="ECO:0000313" key="2">
    <source>
        <dbReference type="Proteomes" id="UP000299102"/>
    </source>
</evidence>
<sequence>MREAVAPRTAATLRFMYYFRALTLVGPSPSGRPCGAARPLATRSIANHAGNTATDSREHFTLELMQRLHGSLSPPAQFLGRPPISGAALESTLSAEKRRCIITDFPVAGFVIVLHSYSEISVTSYFTGVASMTLVTETDTSRGSTDVTSRTTLRSSFIGPALYCLQRRADRTGADGRPTWIDGGLAWSCTSAIPDRLVAILEGVLSHHYTTSVEISSRSRDEDLKAPRWASAGVRYQRLNMHSVERSEWYDLT</sequence>
<reference evidence="1 2" key="1">
    <citation type="journal article" date="2019" name="Commun. Biol.">
        <title>The bagworm genome reveals a unique fibroin gene that provides high tensile strength.</title>
        <authorList>
            <person name="Kono N."/>
            <person name="Nakamura H."/>
            <person name="Ohtoshi R."/>
            <person name="Tomita M."/>
            <person name="Numata K."/>
            <person name="Arakawa K."/>
        </authorList>
    </citation>
    <scope>NUCLEOTIDE SEQUENCE [LARGE SCALE GENOMIC DNA]</scope>
</reference>